<organism evidence="1 2">
    <name type="scientific">Chimaeribacter californicus</name>
    <dbReference type="NCBI Taxonomy" id="2060067"/>
    <lineage>
        <taxon>Bacteria</taxon>
        <taxon>Pseudomonadati</taxon>
        <taxon>Pseudomonadota</taxon>
        <taxon>Gammaproteobacteria</taxon>
        <taxon>Enterobacterales</taxon>
        <taxon>Yersiniaceae</taxon>
        <taxon>Chimaeribacter</taxon>
    </lineage>
</organism>
<proteinExistence type="predicted"/>
<protein>
    <submittedName>
        <fullName evidence="1">Uncharacterized protein</fullName>
    </submittedName>
</protein>
<comment type="caution">
    <text evidence="1">The sequence shown here is derived from an EMBL/GenBank/DDBJ whole genome shotgun (WGS) entry which is preliminary data.</text>
</comment>
<gene>
    <name evidence="1" type="ORF">CYR55_23095</name>
</gene>
<keyword evidence="2" id="KW-1185">Reference proteome</keyword>
<dbReference type="AlphaFoldDB" id="A0A2N5DSS0"/>
<accession>A0A2N5DSS0</accession>
<dbReference type="EMBL" id="PJZF01000101">
    <property type="protein sequence ID" value="PLR29074.1"/>
    <property type="molecule type" value="Genomic_DNA"/>
</dbReference>
<name>A0A2N5DSS0_9GAMM</name>
<reference evidence="1 2" key="1">
    <citation type="submission" date="2017-12" db="EMBL/GenBank/DDBJ databases">
        <title>Characterization of six clinical isolates of Enterochimera gen. nov., a novel genus of the Yersiniaciae family and the three species Enterochimera arupensis sp. nov., Enterochimera coloradensis sp. nov, and Enterochimera californica sp. nov.</title>
        <authorList>
            <person name="Rossi A."/>
            <person name="Fisher M."/>
        </authorList>
    </citation>
    <scope>NUCLEOTIDE SEQUENCE [LARGE SCALE GENOMIC DNA]</scope>
    <source>
        <strain evidence="2">2015-Iso6</strain>
    </source>
</reference>
<evidence type="ECO:0000313" key="2">
    <source>
        <dbReference type="Proteomes" id="UP000234240"/>
    </source>
</evidence>
<dbReference type="Proteomes" id="UP000234240">
    <property type="component" value="Unassembled WGS sequence"/>
</dbReference>
<evidence type="ECO:0000313" key="1">
    <source>
        <dbReference type="EMBL" id="PLR29074.1"/>
    </source>
</evidence>
<sequence length="128" mass="14613">MSSVMFIPNSVKARIWNAFWKEPQRHIAECTVTAKWGDQGFIRDVIGDCPRWQDLYPGWFVSYKADIVKVGESRWATERYSRGDGKLPAGARVVVFHGNPRPHESGEPWLPAYLAHETTHELPESVTC</sequence>